<feature type="chain" id="PRO_5022096382" description="Sialate O-acetylesterase domain-containing protein" evidence="3">
    <location>
        <begin position="23"/>
        <end position="518"/>
    </location>
</feature>
<keyword evidence="3" id="KW-0732">Signal</keyword>
<proteinExistence type="predicted"/>
<evidence type="ECO:0000256" key="2">
    <source>
        <dbReference type="SAM" id="MobiDB-lite"/>
    </source>
</evidence>
<feature type="domain" description="Sialate O-acetylesterase" evidence="4">
    <location>
        <begin position="290"/>
        <end position="383"/>
    </location>
</feature>
<dbReference type="PANTHER" id="PTHR22901">
    <property type="entry name" value="SIALATE O-ACETYLESTERASE"/>
    <property type="match status" value="1"/>
</dbReference>
<dbReference type="InterPro" id="IPR005181">
    <property type="entry name" value="SASA"/>
</dbReference>
<dbReference type="Gene3D" id="3.40.50.1110">
    <property type="entry name" value="SGNH hydrolase"/>
    <property type="match status" value="1"/>
</dbReference>
<keyword evidence="6" id="KW-1185">Reference proteome</keyword>
<feature type="domain" description="Sialate O-acetylesterase" evidence="4">
    <location>
        <begin position="105"/>
        <end position="227"/>
    </location>
</feature>
<dbReference type="Proteomes" id="UP000317093">
    <property type="component" value="Chromosome"/>
</dbReference>
<dbReference type="Pfam" id="PF03629">
    <property type="entry name" value="SASA"/>
    <property type="match status" value="2"/>
</dbReference>
<name>A0A518AYR1_9BACT</name>
<sequence length="518" mass="57500" precursor="true">MSLRRMLLVAAVLPLWLSSARADVKMPSIFSDHMVLQRNQPNPVWGKADPGEEVTVTIGDQTKKATAGDDGRWKATLDPLPAGGPHKLSVKGKNAVNIDDVLVGEVWVCSGQSNMRWTVSNSNDADLEIMTSDYPEIRLLNVPNVSTAEPQDDFKGAWQVCGPDTVGPFSGVGYFFGRRLHQALGVPVGLINNAWGGSAAEAWVRHDLLEKDDQYAPMLQRWSKADEWDKKAAEAKYQKQLANWRESAKKAKAAGKKPSAPPRRPRSPYAPNHHPGRLYNGVLHPTIGYGIKGAIWYQGESNASRAYQYRDLFPLMIQNWRDDWGQGEFPFYWVQLADFRGEKAEPDESDWAELREAQTMTAEKLPNTGQAVIVDLGEGKDIHPRDKQGVGNRLARLALARDYGKKVAHQSPTYKSMEKKGNGHVVVTLEHTGGGLKPFDVREVLGFTIAGSDRKFVNANAKVVGPDKVEVWSDQVKDPVAVRYAWADNPICNLYSNQGLPVTPFRTDDWPGVTIDKK</sequence>
<dbReference type="KEGG" id="knv:Pan216_06990"/>
<feature type="region of interest" description="Disordered" evidence="2">
    <location>
        <begin position="248"/>
        <end position="276"/>
    </location>
</feature>
<dbReference type="Gene3D" id="2.60.40.10">
    <property type="entry name" value="Immunoglobulins"/>
    <property type="match status" value="1"/>
</dbReference>
<dbReference type="InterPro" id="IPR039329">
    <property type="entry name" value="SIAE"/>
</dbReference>
<gene>
    <name evidence="5" type="ORF">Pan216_06990</name>
</gene>
<evidence type="ECO:0000313" key="5">
    <source>
        <dbReference type="EMBL" id="QDU59866.1"/>
    </source>
</evidence>
<accession>A0A518AYR1</accession>
<protein>
    <recommendedName>
        <fullName evidence="4">Sialate O-acetylesterase domain-containing protein</fullName>
    </recommendedName>
</protein>
<feature type="signal peptide" evidence="3">
    <location>
        <begin position="1"/>
        <end position="22"/>
    </location>
</feature>
<dbReference type="InterPro" id="IPR036514">
    <property type="entry name" value="SGNH_hydro_sf"/>
</dbReference>
<dbReference type="RefSeq" id="WP_419193649.1">
    <property type="nucleotide sequence ID" value="NZ_CP036279.1"/>
</dbReference>
<dbReference type="AlphaFoldDB" id="A0A518AYR1"/>
<dbReference type="SUPFAM" id="SSF52266">
    <property type="entry name" value="SGNH hydrolase"/>
    <property type="match status" value="1"/>
</dbReference>
<evidence type="ECO:0000256" key="3">
    <source>
        <dbReference type="SAM" id="SignalP"/>
    </source>
</evidence>
<dbReference type="PANTHER" id="PTHR22901:SF0">
    <property type="entry name" value="SIALATE O-ACETYLESTERASE"/>
    <property type="match status" value="1"/>
</dbReference>
<dbReference type="GO" id="GO:0005975">
    <property type="term" value="P:carbohydrate metabolic process"/>
    <property type="evidence" value="ECO:0007669"/>
    <property type="project" value="TreeGrafter"/>
</dbReference>
<keyword evidence="1" id="KW-0378">Hydrolase</keyword>
<reference evidence="5 6" key="1">
    <citation type="submission" date="2019-02" db="EMBL/GenBank/DDBJ databases">
        <title>Deep-cultivation of Planctomycetes and their phenomic and genomic characterization uncovers novel biology.</title>
        <authorList>
            <person name="Wiegand S."/>
            <person name="Jogler M."/>
            <person name="Boedeker C."/>
            <person name="Pinto D."/>
            <person name="Vollmers J."/>
            <person name="Rivas-Marin E."/>
            <person name="Kohn T."/>
            <person name="Peeters S.H."/>
            <person name="Heuer A."/>
            <person name="Rast P."/>
            <person name="Oberbeckmann S."/>
            <person name="Bunk B."/>
            <person name="Jeske O."/>
            <person name="Meyerdierks A."/>
            <person name="Storesund J.E."/>
            <person name="Kallscheuer N."/>
            <person name="Luecker S."/>
            <person name="Lage O.M."/>
            <person name="Pohl T."/>
            <person name="Merkel B.J."/>
            <person name="Hornburger P."/>
            <person name="Mueller R.-W."/>
            <person name="Bruemmer F."/>
            <person name="Labrenz M."/>
            <person name="Spormann A.M."/>
            <person name="Op den Camp H."/>
            <person name="Overmann J."/>
            <person name="Amann R."/>
            <person name="Jetten M.S.M."/>
            <person name="Mascher T."/>
            <person name="Medema M.H."/>
            <person name="Devos D.P."/>
            <person name="Kaster A.-K."/>
            <person name="Ovreas L."/>
            <person name="Rohde M."/>
            <person name="Galperin M.Y."/>
            <person name="Jogler C."/>
        </authorList>
    </citation>
    <scope>NUCLEOTIDE SEQUENCE [LARGE SCALE GENOMIC DNA]</scope>
    <source>
        <strain evidence="5 6">Pan216</strain>
    </source>
</reference>
<evidence type="ECO:0000259" key="4">
    <source>
        <dbReference type="Pfam" id="PF03629"/>
    </source>
</evidence>
<evidence type="ECO:0000256" key="1">
    <source>
        <dbReference type="ARBA" id="ARBA00022801"/>
    </source>
</evidence>
<dbReference type="EMBL" id="CP036279">
    <property type="protein sequence ID" value="QDU59866.1"/>
    <property type="molecule type" value="Genomic_DNA"/>
</dbReference>
<dbReference type="InterPro" id="IPR013783">
    <property type="entry name" value="Ig-like_fold"/>
</dbReference>
<evidence type="ECO:0000313" key="6">
    <source>
        <dbReference type="Proteomes" id="UP000317093"/>
    </source>
</evidence>
<dbReference type="GO" id="GO:0001681">
    <property type="term" value="F:sialate O-acetylesterase activity"/>
    <property type="evidence" value="ECO:0007669"/>
    <property type="project" value="InterPro"/>
</dbReference>
<organism evidence="5 6">
    <name type="scientific">Kolteria novifilia</name>
    <dbReference type="NCBI Taxonomy" id="2527975"/>
    <lineage>
        <taxon>Bacteria</taxon>
        <taxon>Pseudomonadati</taxon>
        <taxon>Planctomycetota</taxon>
        <taxon>Planctomycetia</taxon>
        <taxon>Kolteriales</taxon>
        <taxon>Kolteriaceae</taxon>
        <taxon>Kolteria</taxon>
    </lineage>
</organism>